<evidence type="ECO:0000313" key="3">
    <source>
        <dbReference type="EMBL" id="KAF0709177.1"/>
    </source>
</evidence>
<organism evidence="4 5">
    <name type="scientific">Aphanomyces stellatus</name>
    <dbReference type="NCBI Taxonomy" id="120398"/>
    <lineage>
        <taxon>Eukaryota</taxon>
        <taxon>Sar</taxon>
        <taxon>Stramenopiles</taxon>
        <taxon>Oomycota</taxon>
        <taxon>Saprolegniomycetes</taxon>
        <taxon>Saprolegniales</taxon>
        <taxon>Verrucalvaceae</taxon>
        <taxon>Aphanomyces</taxon>
    </lineage>
</organism>
<gene>
    <name evidence="4" type="primary">Aste57867_6061</name>
    <name evidence="3" type="ORF">As57867_006047</name>
    <name evidence="4" type="ORF">ASTE57867_6061</name>
</gene>
<keyword evidence="2" id="KW-1133">Transmembrane helix</keyword>
<evidence type="ECO:0000313" key="5">
    <source>
        <dbReference type="Proteomes" id="UP000332933"/>
    </source>
</evidence>
<feature type="transmembrane region" description="Helical" evidence="2">
    <location>
        <begin position="135"/>
        <end position="154"/>
    </location>
</feature>
<keyword evidence="1" id="KW-0175">Coiled coil</keyword>
<dbReference type="EMBL" id="CAADRA010002332">
    <property type="protein sequence ID" value="VFT83073.1"/>
    <property type="molecule type" value="Genomic_DNA"/>
</dbReference>
<keyword evidence="2" id="KW-0812">Transmembrane</keyword>
<reference evidence="3" key="2">
    <citation type="submission" date="2019-06" db="EMBL/GenBank/DDBJ databases">
        <title>Genomics analysis of Aphanomyces spp. identifies a new class of oomycete effector associated with host adaptation.</title>
        <authorList>
            <person name="Gaulin E."/>
        </authorList>
    </citation>
    <scope>NUCLEOTIDE SEQUENCE</scope>
    <source>
        <strain evidence="3">CBS 578.67</strain>
    </source>
</reference>
<feature type="transmembrane region" description="Helical" evidence="2">
    <location>
        <begin position="241"/>
        <end position="261"/>
    </location>
</feature>
<evidence type="ECO:0000256" key="1">
    <source>
        <dbReference type="SAM" id="Coils"/>
    </source>
</evidence>
<proteinExistence type="predicted"/>
<protein>
    <submittedName>
        <fullName evidence="4">Aste57867_6061 protein</fullName>
    </submittedName>
</protein>
<name>A0A485KH28_9STRA</name>
<keyword evidence="5" id="KW-1185">Reference proteome</keyword>
<evidence type="ECO:0000256" key="2">
    <source>
        <dbReference type="SAM" id="Phobius"/>
    </source>
</evidence>
<dbReference type="EMBL" id="VJMH01002330">
    <property type="protein sequence ID" value="KAF0709177.1"/>
    <property type="molecule type" value="Genomic_DNA"/>
</dbReference>
<keyword evidence="2" id="KW-0472">Membrane</keyword>
<accession>A0A485KH28</accession>
<feature type="transmembrane region" description="Helical" evidence="2">
    <location>
        <begin position="282"/>
        <end position="303"/>
    </location>
</feature>
<sequence length="612" mass="68215">MQCATVVCMVGAVAISAVFATLFLALNSIYAISIVVLGPAFGSPWVGWDHELVILGMLLRMEFRRAEFHRSHAAALNTLAGKHPATAAATPKAWEREKKEIDALLREIVQAQNAAVREQIQRGEAIIETKDSMSLSSVVVSSIAFGAFLVYLWHEGHVAGDINSKFHDALAIILPYLLHEEIETGLAQVLLWYKWTPFTVDAIIASTFGSIVTRHRHRGAFEAQVNKQCLRVGVGAPDMTAFTSFLTSAWTLLFLVQGYIVEKKPTIKDDAAALARFAWMDPTYWAIVVYSALLILFCFFPFVCGISTLKKKDLESVGASCRIHLFLKRMSKTQTYLLPSSSSDTTTTTDDRFRVIRHLRYQTLLDMSTDEAISYALYVVALSTYDFKEGKVVGADVWNLPKQSQARMCGTAALRPIVKKDNPKFWAKPLDEFATDKYDEFPAFLMRLPKLNGEYVQASDGYMTLFSMPLMDTSMGKHETTTLWDILVERNVTDPNAIFDSSIVQEKKIYAAPALNHVVCVGLEVKLMADYTVSIYIVADSKSEFGDDAAVFVAAMESPSVVWLHHRDGTATEFIEVVDEDQLRAFASCKFKEGALDVNRDFSLKETTDDDS</sequence>
<reference evidence="4 5" key="1">
    <citation type="submission" date="2019-03" db="EMBL/GenBank/DDBJ databases">
        <authorList>
            <person name="Gaulin E."/>
            <person name="Dumas B."/>
        </authorList>
    </citation>
    <scope>NUCLEOTIDE SEQUENCE [LARGE SCALE GENOMIC DNA]</scope>
    <source>
        <strain evidence="4">CBS 568.67</strain>
    </source>
</reference>
<dbReference type="Proteomes" id="UP000332933">
    <property type="component" value="Unassembled WGS sequence"/>
</dbReference>
<feature type="coiled-coil region" evidence="1">
    <location>
        <begin position="94"/>
        <end position="121"/>
    </location>
</feature>
<evidence type="ECO:0000313" key="4">
    <source>
        <dbReference type="EMBL" id="VFT83073.1"/>
    </source>
</evidence>
<dbReference type="AlphaFoldDB" id="A0A485KH28"/>